<dbReference type="RefSeq" id="WP_113657289.1">
    <property type="nucleotide sequence ID" value="NZ_KZ845663.1"/>
</dbReference>
<gene>
    <name evidence="5" type="ORF">DL897_01130</name>
</gene>
<keyword evidence="3" id="KW-0732">Signal</keyword>
<dbReference type="PANTHER" id="PTHR30024">
    <property type="entry name" value="ALIPHATIC SULFONATES-BINDING PROTEIN-RELATED"/>
    <property type="match status" value="1"/>
</dbReference>
<dbReference type="PROSITE" id="PS51257">
    <property type="entry name" value="PROKAR_LIPOPROTEIN"/>
    <property type="match status" value="1"/>
</dbReference>
<comment type="subcellular location">
    <subcellularLocation>
        <location evidence="1">Periplasm</location>
    </subcellularLocation>
</comment>
<evidence type="ECO:0000256" key="3">
    <source>
        <dbReference type="ARBA" id="ARBA00022729"/>
    </source>
</evidence>
<sequence>MSKWKFFYSILIITLFNLSLIACSPTSSNQSSKIRLVEVTHSLFYAPQYVALSLGFFKEQGLEIELINGNGGDKTMTTLLAGESDIILMGTEGAIYVTARGATEPIVAFAQLTQTDGTFLVSRKPLSSFNWHQLKGKSLLGQRRGGMPQMVSEYVQRKNGLHPHQDVRMIQNVEYQNLGNAFAAGTGDFAQLFEPVASKLEQAGKGKIVASFGKDSGNVPYTVYMSKKSFLQNHPDTAKRFIRAIYKAQKWIASHRISEIVDAVYPYFKDMDRSILTRVIERYQQQQSWSLDPIIERQEYQHLLQIMKQAGELPKSVPYEQIIDTKLGHSIMNEK</sequence>
<keyword evidence="6" id="KW-1185">Reference proteome</keyword>
<dbReference type="GO" id="GO:0042597">
    <property type="term" value="C:periplasmic space"/>
    <property type="evidence" value="ECO:0007669"/>
    <property type="project" value="UniProtKB-SubCell"/>
</dbReference>
<dbReference type="Pfam" id="PF09084">
    <property type="entry name" value="NMT1"/>
    <property type="match status" value="1"/>
</dbReference>
<protein>
    <recommendedName>
        <fullName evidence="4">SsuA/THI5-like domain-containing protein</fullName>
    </recommendedName>
</protein>
<evidence type="ECO:0000313" key="6">
    <source>
        <dbReference type="Proteomes" id="UP000251213"/>
    </source>
</evidence>
<dbReference type="Gene3D" id="3.40.190.10">
    <property type="entry name" value="Periplasmic binding protein-like II"/>
    <property type="match status" value="2"/>
</dbReference>
<dbReference type="Proteomes" id="UP000251213">
    <property type="component" value="Unassembled WGS sequence"/>
</dbReference>
<evidence type="ECO:0000313" key="5">
    <source>
        <dbReference type="EMBL" id="RAL26684.1"/>
    </source>
</evidence>
<organism evidence="5 6">
    <name type="scientific">Thermoflavimicrobium daqui</name>
    <dbReference type="NCBI Taxonomy" id="2137476"/>
    <lineage>
        <taxon>Bacteria</taxon>
        <taxon>Bacillati</taxon>
        <taxon>Bacillota</taxon>
        <taxon>Bacilli</taxon>
        <taxon>Bacillales</taxon>
        <taxon>Thermoactinomycetaceae</taxon>
        <taxon>Thermoflavimicrobium</taxon>
    </lineage>
</organism>
<comment type="caution">
    <text evidence="5">The sequence shown here is derived from an EMBL/GenBank/DDBJ whole genome shotgun (WGS) entry which is preliminary data.</text>
</comment>
<dbReference type="AlphaFoldDB" id="A0A364K8S3"/>
<dbReference type="SUPFAM" id="SSF53850">
    <property type="entry name" value="Periplasmic binding protein-like II"/>
    <property type="match status" value="1"/>
</dbReference>
<evidence type="ECO:0000256" key="2">
    <source>
        <dbReference type="ARBA" id="ARBA00010742"/>
    </source>
</evidence>
<name>A0A364K8S3_9BACL</name>
<proteinExistence type="inferred from homology"/>
<evidence type="ECO:0000259" key="4">
    <source>
        <dbReference type="Pfam" id="PF09084"/>
    </source>
</evidence>
<dbReference type="OrthoDB" id="9802202at2"/>
<feature type="domain" description="SsuA/THI5-like" evidence="4">
    <location>
        <begin position="46"/>
        <end position="255"/>
    </location>
</feature>
<comment type="similarity">
    <text evidence="2">Belongs to the bacterial solute-binding protein SsuA/TauA family.</text>
</comment>
<dbReference type="InterPro" id="IPR015168">
    <property type="entry name" value="SsuA/THI5"/>
</dbReference>
<dbReference type="EMBL" id="QJKK01000001">
    <property type="protein sequence ID" value="RAL26684.1"/>
    <property type="molecule type" value="Genomic_DNA"/>
</dbReference>
<reference evidence="5 6" key="1">
    <citation type="submission" date="2018-06" db="EMBL/GenBank/DDBJ databases">
        <title>Thermoflavimicrobium daqus sp. nov., a thermophilic microbe isolated from Moutai-flavour Daqu.</title>
        <authorList>
            <person name="Wang X."/>
            <person name="Zhou H."/>
        </authorList>
    </citation>
    <scope>NUCLEOTIDE SEQUENCE [LARGE SCALE GENOMIC DNA]</scope>
    <source>
        <strain evidence="5 6">FBKL4.011</strain>
    </source>
</reference>
<accession>A0A364K8S3</accession>
<dbReference type="PANTHER" id="PTHR30024:SF47">
    <property type="entry name" value="TAURINE-BINDING PERIPLASMIC PROTEIN"/>
    <property type="match status" value="1"/>
</dbReference>
<reference evidence="5 6" key="2">
    <citation type="submission" date="2018-06" db="EMBL/GenBank/DDBJ databases">
        <authorList>
            <person name="Zhirakovskaya E."/>
        </authorList>
    </citation>
    <scope>NUCLEOTIDE SEQUENCE [LARGE SCALE GENOMIC DNA]</scope>
    <source>
        <strain evidence="5 6">FBKL4.011</strain>
    </source>
</reference>
<evidence type="ECO:0000256" key="1">
    <source>
        <dbReference type="ARBA" id="ARBA00004418"/>
    </source>
</evidence>